<sequence>MTPDNYPDIIYKYRSWNNDFHKNILLNNEVFMSPPNDFNDPFDCRIPKNHYLIDTPEKIDQFINDGIEKHREWLIASGKNIDFEKKQLKERLQDIETYQKEHEDLEYAEMDKHYGILSLSARWNSILMWSHYGDFHKGFCIGFNELKMRNCGLFGKGGPVTYTEEFPEINPMEQEHTMLKSFKQTHNKAKDWEYEEEYRLTNLFFPNVPTNEQRVIKVPSEFIDEVNLGMNISEQHKTEIITECTKRNIKVYQTEKTPFKFNLTRNII</sequence>
<dbReference type="Pfam" id="PF11185">
    <property type="entry name" value="DUF2971"/>
    <property type="match status" value="1"/>
</dbReference>
<keyword evidence="3" id="KW-1185">Reference proteome</keyword>
<reference evidence="3" key="1">
    <citation type="submission" date="2017-06" db="EMBL/GenBank/DDBJ databases">
        <authorList>
            <person name="Varghese N."/>
            <person name="Submissions S."/>
        </authorList>
    </citation>
    <scope>NUCLEOTIDE SEQUENCE [LARGE SCALE GENOMIC DNA]</scope>
    <source>
        <strain evidence="3">DSM 27993</strain>
    </source>
</reference>
<accession>A0A238VIN5</accession>
<dbReference type="Proteomes" id="UP000198412">
    <property type="component" value="Unassembled WGS sequence"/>
</dbReference>
<evidence type="ECO:0008006" key="4">
    <source>
        <dbReference type="Google" id="ProtNLM"/>
    </source>
</evidence>
<gene>
    <name evidence="2" type="ORF">SAMN04488111_0533</name>
</gene>
<name>A0A238VIN5_9FLAO</name>
<protein>
    <recommendedName>
        <fullName evidence="4">DUF2971 domain-containing protein</fullName>
    </recommendedName>
</protein>
<dbReference type="RefSeq" id="WP_089376869.1">
    <property type="nucleotide sequence ID" value="NZ_FZNX01000001.1"/>
</dbReference>
<evidence type="ECO:0000256" key="1">
    <source>
        <dbReference type="SAM" id="Coils"/>
    </source>
</evidence>
<evidence type="ECO:0000313" key="3">
    <source>
        <dbReference type="Proteomes" id="UP000198412"/>
    </source>
</evidence>
<proteinExistence type="predicted"/>
<dbReference type="AlphaFoldDB" id="A0A238VIN5"/>
<organism evidence="2 3">
    <name type="scientific">Lutibacter flavus</name>
    <dbReference type="NCBI Taxonomy" id="691689"/>
    <lineage>
        <taxon>Bacteria</taxon>
        <taxon>Pseudomonadati</taxon>
        <taxon>Bacteroidota</taxon>
        <taxon>Flavobacteriia</taxon>
        <taxon>Flavobacteriales</taxon>
        <taxon>Flavobacteriaceae</taxon>
        <taxon>Lutibacter</taxon>
    </lineage>
</organism>
<dbReference type="InterPro" id="IPR021352">
    <property type="entry name" value="DUF2971"/>
</dbReference>
<feature type="coiled-coil region" evidence="1">
    <location>
        <begin position="81"/>
        <end position="108"/>
    </location>
</feature>
<dbReference type="EMBL" id="FZNX01000001">
    <property type="protein sequence ID" value="SNR33977.1"/>
    <property type="molecule type" value="Genomic_DNA"/>
</dbReference>
<evidence type="ECO:0000313" key="2">
    <source>
        <dbReference type="EMBL" id="SNR33977.1"/>
    </source>
</evidence>
<keyword evidence="1" id="KW-0175">Coiled coil</keyword>
<dbReference type="OrthoDB" id="190848at2"/>